<feature type="domain" description="DNA polymerase Y-family little finger" evidence="1">
    <location>
        <begin position="2"/>
        <end position="44"/>
    </location>
</feature>
<accession>X1MSA1</accession>
<dbReference type="Gene3D" id="3.30.1490.100">
    <property type="entry name" value="DNA polymerase, Y-family, little finger domain"/>
    <property type="match status" value="1"/>
</dbReference>
<feature type="non-terminal residue" evidence="2">
    <location>
        <position position="1"/>
    </location>
</feature>
<reference evidence="2" key="1">
    <citation type="journal article" date="2014" name="Front. Microbiol.">
        <title>High frequency of phylogenetically diverse reductive dehalogenase-homologous genes in deep subseafloor sedimentary metagenomes.</title>
        <authorList>
            <person name="Kawai M."/>
            <person name="Futagami T."/>
            <person name="Toyoda A."/>
            <person name="Takaki Y."/>
            <person name="Nishi S."/>
            <person name="Hori S."/>
            <person name="Arai W."/>
            <person name="Tsubouchi T."/>
            <person name="Morono Y."/>
            <person name="Uchiyama I."/>
            <person name="Ito T."/>
            <person name="Fujiyama A."/>
            <person name="Inagaki F."/>
            <person name="Takami H."/>
        </authorList>
    </citation>
    <scope>NUCLEOTIDE SEQUENCE</scope>
    <source>
        <strain evidence="2">Expedition CK06-06</strain>
    </source>
</reference>
<evidence type="ECO:0000313" key="2">
    <source>
        <dbReference type="EMBL" id="GAI34527.1"/>
    </source>
</evidence>
<dbReference type="EMBL" id="BARV01032478">
    <property type="protein sequence ID" value="GAI34527.1"/>
    <property type="molecule type" value="Genomic_DNA"/>
</dbReference>
<name>X1MSA1_9ZZZZ</name>
<dbReference type="GO" id="GO:0006281">
    <property type="term" value="P:DNA repair"/>
    <property type="evidence" value="ECO:0007669"/>
    <property type="project" value="InterPro"/>
</dbReference>
<dbReference type="GO" id="GO:0003684">
    <property type="term" value="F:damaged DNA binding"/>
    <property type="evidence" value="ECO:0007669"/>
    <property type="project" value="InterPro"/>
</dbReference>
<sequence>SGFETHTKSKTLKEPSNDFEILETEAKKLLLKFIVENPKLIRLIVPLAPLNHH</sequence>
<organism evidence="2">
    <name type="scientific">marine sediment metagenome</name>
    <dbReference type="NCBI Taxonomy" id="412755"/>
    <lineage>
        <taxon>unclassified sequences</taxon>
        <taxon>metagenomes</taxon>
        <taxon>ecological metagenomes</taxon>
    </lineage>
</organism>
<dbReference type="InterPro" id="IPR017961">
    <property type="entry name" value="DNA_pol_Y-fam_little_finger"/>
</dbReference>
<protein>
    <recommendedName>
        <fullName evidence="1">DNA polymerase Y-family little finger domain-containing protein</fullName>
    </recommendedName>
</protein>
<dbReference type="SUPFAM" id="SSF100879">
    <property type="entry name" value="Lesion bypass DNA polymerase (Y-family), little finger domain"/>
    <property type="match status" value="1"/>
</dbReference>
<comment type="caution">
    <text evidence="2">The sequence shown here is derived from an EMBL/GenBank/DDBJ whole genome shotgun (WGS) entry which is preliminary data.</text>
</comment>
<dbReference type="Pfam" id="PF11799">
    <property type="entry name" value="IMS_C"/>
    <property type="match status" value="1"/>
</dbReference>
<dbReference type="AlphaFoldDB" id="X1MSA1"/>
<gene>
    <name evidence="2" type="ORF">S06H3_51201</name>
</gene>
<evidence type="ECO:0000259" key="1">
    <source>
        <dbReference type="Pfam" id="PF11799"/>
    </source>
</evidence>
<dbReference type="InterPro" id="IPR036775">
    <property type="entry name" value="DNA_pol_Y-fam_lit_finger_sf"/>
</dbReference>
<proteinExistence type="predicted"/>